<feature type="compositionally biased region" description="Low complexity" evidence="1">
    <location>
        <begin position="75"/>
        <end position="88"/>
    </location>
</feature>
<organism evidence="2 3">
    <name type="scientific">Eschrichtius robustus</name>
    <name type="common">California gray whale</name>
    <name type="synonym">Eschrichtius gibbosus</name>
    <dbReference type="NCBI Taxonomy" id="9764"/>
    <lineage>
        <taxon>Eukaryota</taxon>
        <taxon>Metazoa</taxon>
        <taxon>Chordata</taxon>
        <taxon>Craniata</taxon>
        <taxon>Vertebrata</taxon>
        <taxon>Euteleostomi</taxon>
        <taxon>Mammalia</taxon>
        <taxon>Eutheria</taxon>
        <taxon>Laurasiatheria</taxon>
        <taxon>Artiodactyla</taxon>
        <taxon>Whippomorpha</taxon>
        <taxon>Cetacea</taxon>
        <taxon>Mysticeti</taxon>
        <taxon>Eschrichtiidae</taxon>
        <taxon>Eschrichtius</taxon>
    </lineage>
</organism>
<feature type="region of interest" description="Disordered" evidence="1">
    <location>
        <begin position="1"/>
        <end position="148"/>
    </location>
</feature>
<feature type="region of interest" description="Disordered" evidence="1">
    <location>
        <begin position="175"/>
        <end position="274"/>
    </location>
</feature>
<protein>
    <recommendedName>
        <fullName evidence="4">Basic proline-rich protein-like</fullName>
    </recommendedName>
</protein>
<gene>
    <name evidence="2" type="ORF">J1605_007327</name>
</gene>
<feature type="region of interest" description="Disordered" evidence="1">
    <location>
        <begin position="286"/>
        <end position="353"/>
    </location>
</feature>
<feature type="region of interest" description="Disordered" evidence="1">
    <location>
        <begin position="383"/>
        <end position="420"/>
    </location>
</feature>
<accession>A0AB34H3A5</accession>
<feature type="compositionally biased region" description="Low complexity" evidence="1">
    <location>
        <begin position="102"/>
        <end position="123"/>
    </location>
</feature>
<dbReference type="Proteomes" id="UP001159641">
    <property type="component" value="Unassembled WGS sequence"/>
</dbReference>
<feature type="compositionally biased region" description="Low complexity" evidence="1">
    <location>
        <begin position="198"/>
        <end position="217"/>
    </location>
</feature>
<feature type="compositionally biased region" description="Basic and acidic residues" evidence="1">
    <location>
        <begin position="243"/>
        <end position="260"/>
    </location>
</feature>
<reference evidence="2 3" key="1">
    <citation type="submission" date="2022-11" db="EMBL/GenBank/DDBJ databases">
        <title>Whole genome sequence of Eschrichtius robustus ER-17-0199.</title>
        <authorList>
            <person name="Bruniche-Olsen A."/>
            <person name="Black A.N."/>
            <person name="Fields C.J."/>
            <person name="Walden K."/>
            <person name="Dewoody J.A."/>
        </authorList>
    </citation>
    <scope>NUCLEOTIDE SEQUENCE [LARGE SCALE GENOMIC DNA]</scope>
    <source>
        <strain evidence="2">ER-17-0199</strain>
        <tissue evidence="2">Blubber</tissue>
    </source>
</reference>
<name>A0AB34H3A5_ESCRO</name>
<feature type="compositionally biased region" description="Low complexity" evidence="1">
    <location>
        <begin position="317"/>
        <end position="329"/>
    </location>
</feature>
<evidence type="ECO:0000256" key="1">
    <source>
        <dbReference type="SAM" id="MobiDB-lite"/>
    </source>
</evidence>
<feature type="compositionally biased region" description="Basic and acidic residues" evidence="1">
    <location>
        <begin position="186"/>
        <end position="196"/>
    </location>
</feature>
<evidence type="ECO:0000313" key="2">
    <source>
        <dbReference type="EMBL" id="KAJ8785380.1"/>
    </source>
</evidence>
<evidence type="ECO:0008006" key="4">
    <source>
        <dbReference type="Google" id="ProtNLM"/>
    </source>
</evidence>
<dbReference type="AlphaFoldDB" id="A0AB34H3A5"/>
<feature type="compositionally biased region" description="Basic and acidic residues" evidence="1">
    <location>
        <begin position="139"/>
        <end position="148"/>
    </location>
</feature>
<comment type="caution">
    <text evidence="2">The sequence shown here is derived from an EMBL/GenBank/DDBJ whole genome shotgun (WGS) entry which is preliminary data.</text>
</comment>
<sequence>MQEPGAAAPTDLPSEGRGWRRERPLCGRESPPSAPPRRGCPGAPSTPLRAAPARSGIPGEPRHRGGGVRPGPGGRRQAASPLKAASAAPRRRRRRRRRRSARPAAPRCARLALRPPLRFPHPAGDWQPPPDIGCHRLRRPPERPRGERLADYCGLRGTRARRPCAGWSTRPCAPLRRGLGCPGRAGAEDRRAERRGAGSRARAPRCRSPPAGARGPGTCRPRCDRTPGWPQRAQRLGPWARRARGERGHPLRRPETRLDSLENEPEDAGAPEPRWFQLASANGGALEEGRVMRGGNSPGTEIAAAPFPGPGVSQDVWPEPWAPAELAPSARPPPPESRSQPPAGPRVPRALVPKDDDSTSFYFLPSLPCSALLPLLAVRTQPRRLRTPPPLHSTAGPNPRRRSLRSERDCPAGTREEKEETVCGLLKVDNVARGRGRGCGWARGPGG</sequence>
<feature type="compositionally biased region" description="Basic residues" evidence="1">
    <location>
        <begin position="89"/>
        <end position="101"/>
    </location>
</feature>
<feature type="compositionally biased region" description="Basic and acidic residues" evidence="1">
    <location>
        <begin position="17"/>
        <end position="26"/>
    </location>
</feature>
<evidence type="ECO:0000313" key="3">
    <source>
        <dbReference type="Proteomes" id="UP001159641"/>
    </source>
</evidence>
<feature type="compositionally biased region" description="Basic and acidic residues" evidence="1">
    <location>
        <begin position="404"/>
        <end position="420"/>
    </location>
</feature>
<proteinExistence type="predicted"/>
<dbReference type="EMBL" id="JAIQCJ010002015">
    <property type="protein sequence ID" value="KAJ8785380.1"/>
    <property type="molecule type" value="Genomic_DNA"/>
</dbReference>
<keyword evidence="3" id="KW-1185">Reference proteome</keyword>